<sequence length="99" mass="9854">MSKPILTSLAVALIAFSGVAASACAQQQPAPPVVRQASQPAAPAYTAQLAARSSDDKGTQATAATRAVVPLRVAPASLPAAPDADCVGPVSFCNVYFGS</sequence>
<dbReference type="PROSITE" id="PS51257">
    <property type="entry name" value="PROKAR_LIPOPROTEIN"/>
    <property type="match status" value="1"/>
</dbReference>
<name>A0A6J5J541_9BURK</name>
<organism evidence="2 3">
    <name type="scientific">Burkholderia aenigmatica</name>
    <dbReference type="NCBI Taxonomy" id="2015348"/>
    <lineage>
        <taxon>Bacteria</taxon>
        <taxon>Pseudomonadati</taxon>
        <taxon>Pseudomonadota</taxon>
        <taxon>Betaproteobacteria</taxon>
        <taxon>Burkholderiales</taxon>
        <taxon>Burkholderiaceae</taxon>
        <taxon>Burkholderia</taxon>
        <taxon>Burkholderia cepacia complex</taxon>
    </lineage>
</organism>
<feature type="signal peptide" evidence="1">
    <location>
        <begin position="1"/>
        <end position="25"/>
    </location>
</feature>
<dbReference type="EMBL" id="CABWIL020000014">
    <property type="protein sequence ID" value="CAB3966723.1"/>
    <property type="molecule type" value="Genomic_DNA"/>
</dbReference>
<evidence type="ECO:0000256" key="1">
    <source>
        <dbReference type="SAM" id="SignalP"/>
    </source>
</evidence>
<evidence type="ECO:0000313" key="3">
    <source>
        <dbReference type="Proteomes" id="UP000494301"/>
    </source>
</evidence>
<evidence type="ECO:0008006" key="4">
    <source>
        <dbReference type="Google" id="ProtNLM"/>
    </source>
</evidence>
<accession>A0A6J5J541</accession>
<proteinExistence type="predicted"/>
<dbReference type="AlphaFoldDB" id="A0A6J5J541"/>
<reference evidence="2 3" key="1">
    <citation type="submission" date="2020-04" db="EMBL/GenBank/DDBJ databases">
        <authorList>
            <person name="Depoorter E."/>
        </authorList>
    </citation>
    <scope>NUCLEOTIDE SEQUENCE [LARGE SCALE GENOMIC DNA]</scope>
    <source>
        <strain evidence="2 3">BCC0217</strain>
    </source>
</reference>
<evidence type="ECO:0000313" key="2">
    <source>
        <dbReference type="EMBL" id="CAB3966723.1"/>
    </source>
</evidence>
<keyword evidence="1" id="KW-0732">Signal</keyword>
<protein>
    <recommendedName>
        <fullName evidence="4">Lipoprotein</fullName>
    </recommendedName>
</protein>
<gene>
    <name evidence="2" type="ORF">BLA3211_04077</name>
</gene>
<dbReference type="RefSeq" id="WP_175222168.1">
    <property type="nucleotide sequence ID" value="NZ_CABWIL020000014.1"/>
</dbReference>
<dbReference type="Proteomes" id="UP000494301">
    <property type="component" value="Unassembled WGS sequence"/>
</dbReference>
<feature type="chain" id="PRO_5026986320" description="Lipoprotein" evidence="1">
    <location>
        <begin position="26"/>
        <end position="99"/>
    </location>
</feature>